<feature type="coiled-coil region" evidence="1">
    <location>
        <begin position="27"/>
        <end position="54"/>
    </location>
</feature>
<keyword evidence="1" id="KW-0175">Coiled coil</keyword>
<keyword evidence="3" id="KW-1185">Reference proteome</keyword>
<accession>A0ABD1PDJ4</accession>
<sequence>MNLVRGFIVAKELFSTIESFDAEEAKYKKIFEDLKAMSLEKAKLESEKRALQFKLDLKRATEASQKRAEEAQNLAKDQTLTAETTLAIANSSLEATVVEKEKSLATAKQEMERVRAE</sequence>
<protein>
    <submittedName>
        <fullName evidence="2">Uncharacterized protein</fullName>
    </submittedName>
</protein>
<evidence type="ECO:0000313" key="2">
    <source>
        <dbReference type="EMBL" id="KAL2461922.1"/>
    </source>
</evidence>
<evidence type="ECO:0000313" key="3">
    <source>
        <dbReference type="Proteomes" id="UP001604336"/>
    </source>
</evidence>
<comment type="caution">
    <text evidence="2">The sequence shown here is derived from an EMBL/GenBank/DDBJ whole genome shotgun (WGS) entry which is preliminary data.</text>
</comment>
<evidence type="ECO:0000256" key="1">
    <source>
        <dbReference type="SAM" id="Coils"/>
    </source>
</evidence>
<reference evidence="3" key="1">
    <citation type="submission" date="2024-07" db="EMBL/GenBank/DDBJ databases">
        <title>Two chromosome-level genome assemblies of Korean endemic species Abeliophyllum distichum and Forsythia ovata (Oleaceae).</title>
        <authorList>
            <person name="Jang H."/>
        </authorList>
    </citation>
    <scope>NUCLEOTIDE SEQUENCE [LARGE SCALE GENOMIC DNA]</scope>
</reference>
<dbReference type="EMBL" id="JBFOLK010000014">
    <property type="protein sequence ID" value="KAL2461922.1"/>
    <property type="molecule type" value="Genomic_DNA"/>
</dbReference>
<dbReference type="AlphaFoldDB" id="A0ABD1PDJ4"/>
<gene>
    <name evidence="2" type="ORF">Adt_45342</name>
</gene>
<dbReference type="Proteomes" id="UP001604336">
    <property type="component" value="Unassembled WGS sequence"/>
</dbReference>
<proteinExistence type="predicted"/>
<name>A0ABD1PDJ4_9LAMI</name>
<organism evidence="2 3">
    <name type="scientific">Abeliophyllum distichum</name>
    <dbReference type="NCBI Taxonomy" id="126358"/>
    <lineage>
        <taxon>Eukaryota</taxon>
        <taxon>Viridiplantae</taxon>
        <taxon>Streptophyta</taxon>
        <taxon>Embryophyta</taxon>
        <taxon>Tracheophyta</taxon>
        <taxon>Spermatophyta</taxon>
        <taxon>Magnoliopsida</taxon>
        <taxon>eudicotyledons</taxon>
        <taxon>Gunneridae</taxon>
        <taxon>Pentapetalae</taxon>
        <taxon>asterids</taxon>
        <taxon>lamiids</taxon>
        <taxon>Lamiales</taxon>
        <taxon>Oleaceae</taxon>
        <taxon>Forsythieae</taxon>
        <taxon>Abeliophyllum</taxon>
    </lineage>
</organism>
<feature type="coiled-coil region" evidence="1">
    <location>
        <begin position="90"/>
        <end position="117"/>
    </location>
</feature>